<evidence type="ECO:0000313" key="1">
    <source>
        <dbReference type="EMBL" id="KFA87979.1"/>
    </source>
</evidence>
<evidence type="ECO:0008006" key="3">
    <source>
        <dbReference type="Google" id="ProtNLM"/>
    </source>
</evidence>
<dbReference type="EMBL" id="JPMI01000309">
    <property type="protein sequence ID" value="KFA87979.1"/>
    <property type="molecule type" value="Genomic_DNA"/>
</dbReference>
<protein>
    <recommendedName>
        <fullName evidence="3">Carboxypeptidase regulatory-like domain-containing protein</fullName>
    </recommendedName>
</protein>
<name>A0A084SHP4_9BACT</name>
<dbReference type="InterPro" id="IPR013784">
    <property type="entry name" value="Carb-bd-like_fold"/>
</dbReference>
<evidence type="ECO:0000313" key="2">
    <source>
        <dbReference type="Proteomes" id="UP000028547"/>
    </source>
</evidence>
<gene>
    <name evidence="1" type="ORF">Q664_44195</name>
</gene>
<dbReference type="GO" id="GO:0030246">
    <property type="term" value="F:carbohydrate binding"/>
    <property type="evidence" value="ECO:0007669"/>
    <property type="project" value="InterPro"/>
</dbReference>
<proteinExistence type="predicted"/>
<dbReference type="Pfam" id="PF13620">
    <property type="entry name" value="CarboxypepD_reg"/>
    <property type="match status" value="1"/>
</dbReference>
<comment type="caution">
    <text evidence="1">The sequence shown here is derived from an EMBL/GenBank/DDBJ whole genome shotgun (WGS) entry which is preliminary data.</text>
</comment>
<dbReference type="Gene3D" id="2.60.40.1120">
    <property type="entry name" value="Carboxypeptidase-like, regulatory domain"/>
    <property type="match status" value="1"/>
</dbReference>
<dbReference type="Proteomes" id="UP000028547">
    <property type="component" value="Unassembled WGS sequence"/>
</dbReference>
<reference evidence="1 2" key="1">
    <citation type="submission" date="2014-07" db="EMBL/GenBank/DDBJ databases">
        <title>Draft Genome Sequence of Gephyronic Acid Producer, Cystobacter violaceus Strain Cb vi76.</title>
        <authorList>
            <person name="Stevens D.C."/>
            <person name="Young J."/>
            <person name="Carmichael R."/>
            <person name="Tan J."/>
            <person name="Taylor R.E."/>
        </authorList>
    </citation>
    <scope>NUCLEOTIDE SEQUENCE [LARGE SCALE GENOMIC DNA]</scope>
    <source>
        <strain evidence="1 2">Cb vi76</strain>
    </source>
</reference>
<accession>A0A084SHP4</accession>
<sequence>MRRRDGWGLLAVLGGVLVGLPALAGTLKGTVVGNSGAPKRFVRVEVLGPEKEALFTGQDGTFTVEVPEGSYSVRITERNRRMEFEDVQVPGAGHAAETFQVEW</sequence>
<organism evidence="1 2">
    <name type="scientific">Archangium violaceum Cb vi76</name>
    <dbReference type="NCBI Taxonomy" id="1406225"/>
    <lineage>
        <taxon>Bacteria</taxon>
        <taxon>Pseudomonadati</taxon>
        <taxon>Myxococcota</taxon>
        <taxon>Myxococcia</taxon>
        <taxon>Myxococcales</taxon>
        <taxon>Cystobacterineae</taxon>
        <taxon>Archangiaceae</taxon>
        <taxon>Archangium</taxon>
    </lineage>
</organism>
<dbReference type="AlphaFoldDB" id="A0A084SHP4"/>
<dbReference type="SUPFAM" id="SSF49452">
    <property type="entry name" value="Starch-binding domain-like"/>
    <property type="match status" value="1"/>
</dbReference>